<evidence type="ECO:0000256" key="8">
    <source>
        <dbReference type="ARBA" id="ARBA00022691"/>
    </source>
</evidence>
<evidence type="ECO:0000256" key="4">
    <source>
        <dbReference type="ARBA" id="ARBA00022490"/>
    </source>
</evidence>
<dbReference type="EC" id="2.1.1.192" evidence="14"/>
<dbReference type="InterPro" id="IPR027492">
    <property type="entry name" value="RNA_MTrfase_RlmN"/>
</dbReference>
<evidence type="ECO:0000313" key="16">
    <source>
        <dbReference type="EMBL" id="MDG0816831.1"/>
    </source>
</evidence>
<comment type="cofactor">
    <cofactor evidence="14">
        <name>[4Fe-4S] cluster</name>
        <dbReference type="ChEBI" id="CHEBI:49883"/>
    </cofactor>
    <text evidence="14">Binds 1 [4Fe-4S] cluster. The cluster is coordinated with 3 cysteines and an exchangeable S-adenosyl-L-methionine.</text>
</comment>
<comment type="caution">
    <text evidence="16">The sequence shown here is derived from an EMBL/GenBank/DDBJ whole genome shotgun (WGS) entry which is preliminary data.</text>
</comment>
<dbReference type="EMBL" id="JANRMI010000003">
    <property type="protein sequence ID" value="MDG0816831.1"/>
    <property type="molecule type" value="Genomic_DNA"/>
</dbReference>
<feature type="binding site" evidence="14">
    <location>
        <position position="143"/>
    </location>
    <ligand>
        <name>[4Fe-4S] cluster</name>
        <dbReference type="ChEBI" id="CHEBI:49883"/>
        <note>4Fe-4S-S-AdoMet</note>
    </ligand>
</feature>
<keyword evidence="11 14" id="KW-0408">Iron</keyword>
<keyword evidence="3 14" id="KW-0004">4Fe-4S</keyword>
<dbReference type="PANTHER" id="PTHR30544">
    <property type="entry name" value="23S RRNA METHYLTRANSFERASE"/>
    <property type="match status" value="1"/>
</dbReference>
<dbReference type="InterPro" id="IPR004383">
    <property type="entry name" value="rRNA_lsu_MTrfase_RlmN/Cfr"/>
</dbReference>
<evidence type="ECO:0000259" key="15">
    <source>
        <dbReference type="PROSITE" id="PS51918"/>
    </source>
</evidence>
<dbReference type="GO" id="GO:0032259">
    <property type="term" value="P:methylation"/>
    <property type="evidence" value="ECO:0007669"/>
    <property type="project" value="UniProtKB-KW"/>
</dbReference>
<dbReference type="SFLD" id="SFLDF00275">
    <property type="entry name" value="adenosine_C2_methyltransferase"/>
    <property type="match status" value="1"/>
</dbReference>
<evidence type="ECO:0000256" key="13">
    <source>
        <dbReference type="ARBA" id="ARBA00023157"/>
    </source>
</evidence>
<sequence>MELNDGIDLISTAPVNYADDNVAKPLENKPTNFYSLTLEDLKAYLKGKGKEQFRAQQIFKWVFEQRVTDVEQMTNLSKDFRAELPKLLSFDLPKVVTHLKSVDGTQKFLFDVGDNLTVESVVIPSEGRLTLCISSEVGCNIGCKFCFTGKQKLKRRLRTEDIVGQFMQVHDRLEEGQRITNIVFMGMGEPLDNPEAVFKTIEVLHSPWGINLSRKKITVSTSGIVPEMWRIADAKVRLAVSLNAPNDEIRSQVMPINKKWNTKALLDACKDYTDKTGEKITFEYVLLKGVTDQLEHARQVAKLTRHIPCKINIIPFNEHPASPYERPADETIEAFHAELSRLGVHVLLRRSMGRDIFAACGQLNSTHKENTATMDISNSKLAGLPKSKREVLAANALEFAAKNAALNAASYEAEDAGENSELKQ</sequence>
<feature type="binding site" evidence="14">
    <location>
        <position position="139"/>
    </location>
    <ligand>
        <name>[4Fe-4S] cluster</name>
        <dbReference type="ChEBI" id="CHEBI:49883"/>
        <note>4Fe-4S-S-AdoMet</note>
    </ligand>
</feature>
<dbReference type="InterPro" id="IPR013785">
    <property type="entry name" value="Aldolase_TIM"/>
</dbReference>
<keyword evidence="7 14" id="KW-0808">Transferase</keyword>
<comment type="miscellaneous">
    <text evidence="14">Reaction proceeds by a ping-pong mechanism involving intermediate methylation of a conserved cysteine residue.</text>
</comment>
<evidence type="ECO:0000256" key="10">
    <source>
        <dbReference type="ARBA" id="ARBA00022723"/>
    </source>
</evidence>
<feature type="active site" description="S-methylcysteine intermediate" evidence="14">
    <location>
        <position position="360"/>
    </location>
</feature>
<reference evidence="16" key="1">
    <citation type="submission" date="2022-08" db="EMBL/GenBank/DDBJ databases">
        <title>Novel Bdellovibrio Species Isolated from Svalbard: Designation Bdellovibrio svalbardensis.</title>
        <authorList>
            <person name="Mitchell R.J."/>
            <person name="Choi S.Y."/>
        </authorList>
    </citation>
    <scope>NUCLEOTIDE SEQUENCE</scope>
    <source>
        <strain evidence="16">PAP01</strain>
    </source>
</reference>
<protein>
    <recommendedName>
        <fullName evidence="14">Probable dual-specificity RNA methyltransferase RlmN</fullName>
        <ecNumber evidence="14">2.1.1.192</ecNumber>
    </recommendedName>
    <alternativeName>
        <fullName evidence="14">23S rRNA (adenine(2503)-C(2))-methyltransferase</fullName>
    </alternativeName>
    <alternativeName>
        <fullName evidence="14">23S rRNA m2A2503 methyltransferase</fullName>
    </alternativeName>
    <alternativeName>
        <fullName evidence="14">Ribosomal RNA large subunit methyltransferase N</fullName>
    </alternativeName>
    <alternativeName>
        <fullName evidence="14">tRNA (adenine(37)-C(2))-methyltransferase</fullName>
    </alternativeName>
    <alternativeName>
        <fullName evidence="14">tRNA m2A37 methyltransferase</fullName>
    </alternativeName>
</protein>
<comment type="catalytic activity">
    <reaction evidence="14">
        <text>adenosine(2503) in 23S rRNA + 2 reduced [2Fe-2S]-[ferredoxin] + 2 S-adenosyl-L-methionine = 2-methyladenosine(2503) in 23S rRNA + 5'-deoxyadenosine + L-methionine + 2 oxidized [2Fe-2S]-[ferredoxin] + S-adenosyl-L-homocysteine</text>
        <dbReference type="Rhea" id="RHEA:42916"/>
        <dbReference type="Rhea" id="RHEA-COMP:10000"/>
        <dbReference type="Rhea" id="RHEA-COMP:10001"/>
        <dbReference type="Rhea" id="RHEA-COMP:10152"/>
        <dbReference type="Rhea" id="RHEA-COMP:10282"/>
        <dbReference type="ChEBI" id="CHEBI:17319"/>
        <dbReference type="ChEBI" id="CHEBI:33737"/>
        <dbReference type="ChEBI" id="CHEBI:33738"/>
        <dbReference type="ChEBI" id="CHEBI:57844"/>
        <dbReference type="ChEBI" id="CHEBI:57856"/>
        <dbReference type="ChEBI" id="CHEBI:59789"/>
        <dbReference type="ChEBI" id="CHEBI:74411"/>
        <dbReference type="ChEBI" id="CHEBI:74497"/>
        <dbReference type="EC" id="2.1.1.192"/>
    </reaction>
</comment>
<feature type="binding site" evidence="14">
    <location>
        <position position="317"/>
    </location>
    <ligand>
        <name>S-adenosyl-L-methionine</name>
        <dbReference type="ChEBI" id="CHEBI:59789"/>
    </ligand>
</feature>
<dbReference type="InterPro" id="IPR058240">
    <property type="entry name" value="rSAM_sf"/>
</dbReference>
<evidence type="ECO:0000256" key="5">
    <source>
        <dbReference type="ARBA" id="ARBA00022552"/>
    </source>
</evidence>
<dbReference type="CDD" id="cd01335">
    <property type="entry name" value="Radical_SAM"/>
    <property type="match status" value="1"/>
</dbReference>
<dbReference type="SUPFAM" id="SSF102114">
    <property type="entry name" value="Radical SAM enzymes"/>
    <property type="match status" value="1"/>
</dbReference>
<keyword evidence="9 14" id="KW-0819">tRNA processing</keyword>
<keyword evidence="13 14" id="KW-1015">Disulfide bond</keyword>
<dbReference type="SFLD" id="SFLDS00029">
    <property type="entry name" value="Radical_SAM"/>
    <property type="match status" value="1"/>
</dbReference>
<dbReference type="GO" id="GO:0008168">
    <property type="term" value="F:methyltransferase activity"/>
    <property type="evidence" value="ECO:0007669"/>
    <property type="project" value="UniProtKB-KW"/>
</dbReference>
<evidence type="ECO:0000256" key="11">
    <source>
        <dbReference type="ARBA" id="ARBA00023004"/>
    </source>
</evidence>
<keyword evidence="6 14" id="KW-0489">Methyltransferase</keyword>
<keyword evidence="5 14" id="KW-0698">rRNA processing</keyword>
<feature type="domain" description="Radical SAM core" evidence="15">
    <location>
        <begin position="125"/>
        <end position="355"/>
    </location>
</feature>
<comment type="function">
    <text evidence="14">Specifically methylates position 2 of adenine 2503 in 23S rRNA and position 2 of adenine 37 in tRNAs.</text>
</comment>
<accession>A0ABT6DJ81</accession>
<comment type="subcellular location">
    <subcellularLocation>
        <location evidence="1 14">Cytoplasm</location>
    </subcellularLocation>
</comment>
<keyword evidence="8 14" id="KW-0949">S-adenosyl-L-methionine</keyword>
<name>A0ABT6DJ81_9BACT</name>
<dbReference type="Gene3D" id="1.10.150.530">
    <property type="match status" value="1"/>
</dbReference>
<dbReference type="PANTHER" id="PTHR30544:SF5">
    <property type="entry name" value="RADICAL SAM CORE DOMAIN-CONTAINING PROTEIN"/>
    <property type="match status" value="1"/>
</dbReference>
<evidence type="ECO:0000256" key="2">
    <source>
        <dbReference type="ARBA" id="ARBA00007544"/>
    </source>
</evidence>
<evidence type="ECO:0000256" key="12">
    <source>
        <dbReference type="ARBA" id="ARBA00023014"/>
    </source>
</evidence>
<dbReference type="Gene3D" id="3.20.20.70">
    <property type="entry name" value="Aldolase class I"/>
    <property type="match status" value="1"/>
</dbReference>
<evidence type="ECO:0000256" key="1">
    <source>
        <dbReference type="ARBA" id="ARBA00004496"/>
    </source>
</evidence>
<keyword evidence="17" id="KW-1185">Reference proteome</keyword>
<gene>
    <name evidence="14 16" type="primary">rlmN</name>
    <name evidence="16" type="ORF">NWE73_10675</name>
</gene>
<comment type="caution">
    <text evidence="14">Lacks conserved residue(s) required for the propagation of feature annotation.</text>
</comment>
<evidence type="ECO:0000256" key="7">
    <source>
        <dbReference type="ARBA" id="ARBA00022679"/>
    </source>
</evidence>
<evidence type="ECO:0000256" key="6">
    <source>
        <dbReference type="ARBA" id="ARBA00022603"/>
    </source>
</evidence>
<evidence type="ECO:0000256" key="3">
    <source>
        <dbReference type="ARBA" id="ARBA00022485"/>
    </source>
</evidence>
<feature type="binding site" evidence="14">
    <location>
        <begin position="241"/>
        <end position="243"/>
    </location>
    <ligand>
        <name>S-adenosyl-L-methionine</name>
        <dbReference type="ChEBI" id="CHEBI:59789"/>
    </ligand>
</feature>
<dbReference type="NCBIfam" id="TIGR00048">
    <property type="entry name" value="rRNA_mod_RlmN"/>
    <property type="match status" value="1"/>
</dbReference>
<keyword evidence="12 14" id="KW-0411">Iron-sulfur</keyword>
<dbReference type="PIRSF" id="PIRSF006004">
    <property type="entry name" value="CHP00048"/>
    <property type="match status" value="1"/>
</dbReference>
<evidence type="ECO:0000256" key="9">
    <source>
        <dbReference type="ARBA" id="ARBA00022694"/>
    </source>
</evidence>
<comment type="catalytic activity">
    <reaction evidence="14">
        <text>adenosine(37) in tRNA + 2 reduced [2Fe-2S]-[ferredoxin] + 2 S-adenosyl-L-methionine = 2-methyladenosine(37) in tRNA + 5'-deoxyadenosine + L-methionine + 2 oxidized [2Fe-2S]-[ferredoxin] + S-adenosyl-L-homocysteine</text>
        <dbReference type="Rhea" id="RHEA:43332"/>
        <dbReference type="Rhea" id="RHEA-COMP:10000"/>
        <dbReference type="Rhea" id="RHEA-COMP:10001"/>
        <dbReference type="Rhea" id="RHEA-COMP:10162"/>
        <dbReference type="Rhea" id="RHEA-COMP:10485"/>
        <dbReference type="ChEBI" id="CHEBI:17319"/>
        <dbReference type="ChEBI" id="CHEBI:33737"/>
        <dbReference type="ChEBI" id="CHEBI:33738"/>
        <dbReference type="ChEBI" id="CHEBI:57844"/>
        <dbReference type="ChEBI" id="CHEBI:57856"/>
        <dbReference type="ChEBI" id="CHEBI:59789"/>
        <dbReference type="ChEBI" id="CHEBI:74411"/>
        <dbReference type="ChEBI" id="CHEBI:74497"/>
        <dbReference type="EC" id="2.1.1.192"/>
    </reaction>
</comment>
<keyword evidence="4 14" id="KW-0963">Cytoplasm</keyword>
<evidence type="ECO:0000256" key="14">
    <source>
        <dbReference type="HAMAP-Rule" id="MF_01849"/>
    </source>
</evidence>
<dbReference type="Pfam" id="PF21016">
    <property type="entry name" value="RlmN_N"/>
    <property type="match status" value="1"/>
</dbReference>
<keyword evidence="10 14" id="KW-0479">Metal-binding</keyword>
<feature type="active site" description="Proton acceptor" evidence="14">
    <location>
        <position position="119"/>
    </location>
</feature>
<evidence type="ECO:0000313" key="17">
    <source>
        <dbReference type="Proteomes" id="UP001152321"/>
    </source>
</evidence>
<proteinExistence type="inferred from homology"/>
<dbReference type="Pfam" id="PF04055">
    <property type="entry name" value="Radical_SAM"/>
    <property type="match status" value="1"/>
</dbReference>
<dbReference type="InterPro" id="IPR040072">
    <property type="entry name" value="Methyltransferase_A"/>
</dbReference>
<feature type="binding site" evidence="14">
    <location>
        <position position="146"/>
    </location>
    <ligand>
        <name>[4Fe-4S] cluster</name>
        <dbReference type="ChEBI" id="CHEBI:49883"/>
        <note>4Fe-4S-S-AdoMet</note>
    </ligand>
</feature>
<feature type="binding site" evidence="14">
    <location>
        <position position="220"/>
    </location>
    <ligand>
        <name>S-adenosyl-L-methionine</name>
        <dbReference type="ChEBI" id="CHEBI:59789"/>
    </ligand>
</feature>
<dbReference type="InterPro" id="IPR007197">
    <property type="entry name" value="rSAM"/>
</dbReference>
<dbReference type="InterPro" id="IPR048641">
    <property type="entry name" value="RlmN_N"/>
</dbReference>
<dbReference type="HAMAP" id="MF_01849">
    <property type="entry name" value="RNA_methyltr_RlmN"/>
    <property type="match status" value="1"/>
</dbReference>
<dbReference type="Proteomes" id="UP001152321">
    <property type="component" value="Unassembled WGS sequence"/>
</dbReference>
<organism evidence="16 17">
    <name type="scientific">Bdellovibrio svalbardensis</name>
    <dbReference type="NCBI Taxonomy" id="2972972"/>
    <lineage>
        <taxon>Bacteria</taxon>
        <taxon>Pseudomonadati</taxon>
        <taxon>Bdellovibrionota</taxon>
        <taxon>Bdellovibrionia</taxon>
        <taxon>Bdellovibrionales</taxon>
        <taxon>Pseudobdellovibrionaceae</taxon>
        <taxon>Bdellovibrio</taxon>
    </lineage>
</organism>
<feature type="binding site" evidence="14">
    <location>
        <begin position="188"/>
        <end position="189"/>
    </location>
    <ligand>
        <name>S-adenosyl-L-methionine</name>
        <dbReference type="ChEBI" id="CHEBI:59789"/>
    </ligand>
</feature>
<dbReference type="PROSITE" id="PS51918">
    <property type="entry name" value="RADICAL_SAM"/>
    <property type="match status" value="1"/>
</dbReference>
<comment type="similarity">
    <text evidence="2 14">Belongs to the radical SAM superfamily. RlmN family.</text>
</comment>
<dbReference type="SFLD" id="SFLDG01062">
    <property type="entry name" value="methyltransferase_(Class_A)"/>
    <property type="match status" value="1"/>
</dbReference>
<dbReference type="RefSeq" id="WP_277578309.1">
    <property type="nucleotide sequence ID" value="NZ_JANRMI010000003.1"/>
</dbReference>